<evidence type="ECO:0000313" key="3">
    <source>
        <dbReference type="Proteomes" id="UP001153269"/>
    </source>
</evidence>
<reference evidence="2" key="1">
    <citation type="submission" date="2020-03" db="EMBL/GenBank/DDBJ databases">
        <authorList>
            <person name="Weist P."/>
        </authorList>
    </citation>
    <scope>NUCLEOTIDE SEQUENCE</scope>
</reference>
<dbReference type="EMBL" id="CADEAL010004223">
    <property type="protein sequence ID" value="CAB1454703.1"/>
    <property type="molecule type" value="Genomic_DNA"/>
</dbReference>
<proteinExistence type="predicted"/>
<evidence type="ECO:0000313" key="2">
    <source>
        <dbReference type="EMBL" id="CAB1454703.1"/>
    </source>
</evidence>
<dbReference type="Proteomes" id="UP001153269">
    <property type="component" value="Unassembled WGS sequence"/>
</dbReference>
<gene>
    <name evidence="2" type="ORF">PLEPLA_LOCUS42470</name>
</gene>
<feature type="compositionally biased region" description="Polar residues" evidence="1">
    <location>
        <begin position="78"/>
        <end position="88"/>
    </location>
</feature>
<sequence>MWPEYEPGGAPVACRNRHLDVPDTSGCRVDVDALQQTCLPGLADLQIIVLTEEAECFGNGGLHVPFNERPALSTAPFQTTVHSPTTGPITLRHHKKQKTKEMGRSGLEPIPADIGQESWFDSDPVASSRREFEPAAASSNRTPFLCSASTAVSTGIHLIPLNPSSSRLPAPLMTRLGVTGEVFDSRGRGALERWKLEASFSRQWAAQHRAHPARRRLTDVSMKTYDCVFLILISPEKR</sequence>
<organism evidence="2 3">
    <name type="scientific">Pleuronectes platessa</name>
    <name type="common">European plaice</name>
    <dbReference type="NCBI Taxonomy" id="8262"/>
    <lineage>
        <taxon>Eukaryota</taxon>
        <taxon>Metazoa</taxon>
        <taxon>Chordata</taxon>
        <taxon>Craniata</taxon>
        <taxon>Vertebrata</taxon>
        <taxon>Euteleostomi</taxon>
        <taxon>Actinopterygii</taxon>
        <taxon>Neopterygii</taxon>
        <taxon>Teleostei</taxon>
        <taxon>Neoteleostei</taxon>
        <taxon>Acanthomorphata</taxon>
        <taxon>Carangaria</taxon>
        <taxon>Pleuronectiformes</taxon>
        <taxon>Pleuronectoidei</taxon>
        <taxon>Pleuronectidae</taxon>
        <taxon>Pleuronectes</taxon>
    </lineage>
</organism>
<dbReference type="AlphaFoldDB" id="A0A9N7VT00"/>
<accession>A0A9N7VT00</accession>
<keyword evidence="3" id="KW-1185">Reference proteome</keyword>
<name>A0A9N7VT00_PLEPL</name>
<protein>
    <submittedName>
        <fullName evidence="2">Uncharacterized protein</fullName>
    </submittedName>
</protein>
<evidence type="ECO:0000256" key="1">
    <source>
        <dbReference type="SAM" id="MobiDB-lite"/>
    </source>
</evidence>
<feature type="region of interest" description="Disordered" evidence="1">
    <location>
        <begin position="78"/>
        <end position="103"/>
    </location>
</feature>
<comment type="caution">
    <text evidence="2">The sequence shown here is derived from an EMBL/GenBank/DDBJ whole genome shotgun (WGS) entry which is preliminary data.</text>
</comment>